<keyword evidence="5" id="KW-1185">Reference proteome</keyword>
<comment type="caution">
    <text evidence="4">The sequence shown here is derived from an EMBL/GenBank/DDBJ whole genome shotgun (WGS) entry which is preliminary data.</text>
</comment>
<protein>
    <recommendedName>
        <fullName evidence="3">Novel STAND NTPase 1 domain-containing protein</fullName>
    </recommendedName>
</protein>
<dbReference type="InterPro" id="IPR049052">
    <property type="entry name" value="nSTAND1"/>
</dbReference>
<sequence length="2131" mass="229541">MRRLCNGKGPYDRRPAPLGDVSALAAFEHVGLITADVTARVTPDDLMMIRHYPPTVRRGVLSHLRLGDVRPIPRPALINLTRILQGNDGRASTSLTCALSVPLLPGFDNHDDLSEDTCARLLSPGDTADALSRAPVLAMTLTKAPQGLADRVVDLVLTHIYCHDMPLSAVALALLVGSAERMNAAAADALRSAWRELRAGHPALPETPITFSQLREAALSLPSDGSLQAPHVDGSHDEEEAMPPMVREAAEDDQRSSASTLRAELDLLRRTLSNATDAADRIRRAFADAGRPLDEDVEMILRGVQEFDGLRSRIEAVRGSTLSGMTADSLQHEIIQLESADARRRRILALAHIDGPPSLEGLLQQVREAATVESPILESLAELVSPAGDSGDDDSLDRIVELQDRFLQEAPPEWRKLGLAAVRGWLTVPDPADVILPAPPSGGAPQGKCDDKAATAPDGASSGGSTHADRAQDGEGGAAPRTDEPRAPFSPSAAEVPPEPAHVDGNAGPDGPAEPHGTDEQDALADLDAFIEIVAQPVKNTPPPPVRSGATAPQDLGPSSGTETTADGADGGAEGAHARRASSGRAAELAGTEPSGSTGPSDSAGLTHRAEPTCDTGPANDIGLTGGAGLTGAEAQAEAAALRAGRFGLAAWLRDAAGGSPAEVSARRCAAIAAEMSEFAGRLSAAFTESAGNVTVKTLGDDTPGQLLAWAAALRSGLVHPTPEATRLLGELPPALSRCHGLREYGEAFRMMAENGAYLVPGLSERMHDASRADESREQATAAAARFLEEGPSQKIKYALATEVWKTLILDDSSGPGKLLAIAARDDESLVDETERELDRIRTGGEIDRLIDETAKARASRKGADRIHSGARAKLIEKIEKALDLVASWVAAVNEVKSFQTDGSGVFRVVRHLDELRTTVHTYRAQVEEEISALAASADPLVAAAASGVSRLVGDTLRLLDGGPLTQPERLISHLLNGDLLLSPTIGFDGDTVMPRARPALDDLLPLCVAGDRDWRAAFEARAGSGDHRGTRALLSVLSQQDHTLHAELRQRRDKLVEEARHERGDRVDGIQDRIAEWRRAGVLPEVAANRFSAALQALGNDERDDFDVITRELDVLERDAARIRDEQIAAELAVLTALSAENADVAAVRDRIGTYIEDGDLTTAREFMAQAKSGKRLPEISDTVHHLERFFPHFPQAFENMSARLPARQKGLEGAEWLQRLKDALRTGQEVGEPELGALLRRTGLSISGVPRSRRGVAGDGLRLWHAMSQGPKGAVNLRSAIAAVLQVIGLEGAQRASREERDRLWITLDQVRTIVDPQLPAFGSRISPSGDRLQLLLVWRSPGPQQVVEWLKDQPADQTVLVLYFGVLTVEQRRQLAAVSRRRPTPVAAFLDDAAISYLACLPDADWSTTVSLLAPFTATNPYAPTGDVPEEMFYGRRDQLQEVISRAGSSFVYGGRQLGKSALLRKAERNIRKTDPNRLVVSEVIQNIGKIESVAALWRTLADRLRQAEVLPLSSARSIGSEEVCRGVKDWIEADPARQLLILLDEADEFLNADARDASFDNVIALRNLMNETDRRVKVVFAGLHQTARFESLSNQPLAHLGTPIAVGPLDPQDAYSLLTKPLEALGFRFTPRLGARVIAEANNAPALIQLFADALLTRLRRISATQTALPYEITREDVEAVWRDNKLARGFRDRFEWTLNLDKRYKVIAYTVAFHALDEGAVGELTAGQLRAECLDWWPHGFKDSTSDGFRGLLEECVNLGVLAADGERYRLRTPHILNLLGGADEVVAVLDQAETFERPEEFDAQCYRDAYKEHGERSPLTGSQVMRLLSHRNTLHVIAGSPALQINRVAAALEEAASRTGQARTLRVGVDGLTLRGALQRAEQGSGHDIVIVDLAGQQPTKTTTSVHWAAEAITAVTKGTRSIALVAPPEHASEWLSAVRGADAGGDGPGGLTGCAELIELQRFNQAAVRQWMHEVDLGFQDRSSQDSLLRTTGGWPLLISRVVRTLAASDADPEHALERCRGFLAEAPEEFVRSTGVLTGPALDAAWQTLVEILDTAERPETLAGILSDDTRLSEPNLLEEGFTSTADLVEVLRILGALVSQDDGTLKPEPVLLQATLRMGFSR</sequence>
<gene>
    <name evidence="4" type="ORF">FED44_27005</name>
</gene>
<feature type="region of interest" description="Disordered" evidence="2">
    <location>
        <begin position="538"/>
        <end position="621"/>
    </location>
</feature>
<evidence type="ECO:0000256" key="1">
    <source>
        <dbReference type="SAM" id="Coils"/>
    </source>
</evidence>
<keyword evidence="1" id="KW-0175">Coiled coil</keyword>
<dbReference type="Pfam" id="PF20703">
    <property type="entry name" value="nSTAND1"/>
    <property type="match status" value="1"/>
</dbReference>
<proteinExistence type="predicted"/>
<dbReference type="SUPFAM" id="SSF52540">
    <property type="entry name" value="P-loop containing nucleoside triphosphate hydrolases"/>
    <property type="match status" value="1"/>
</dbReference>
<evidence type="ECO:0000313" key="4">
    <source>
        <dbReference type="EMBL" id="TLP54803.1"/>
    </source>
</evidence>
<dbReference type="Gene3D" id="3.40.50.300">
    <property type="entry name" value="P-loop containing nucleotide triphosphate hydrolases"/>
    <property type="match status" value="1"/>
</dbReference>
<dbReference type="Proteomes" id="UP000309033">
    <property type="component" value="Unassembled WGS sequence"/>
</dbReference>
<feature type="coiled-coil region" evidence="1">
    <location>
        <begin position="258"/>
        <end position="285"/>
    </location>
</feature>
<dbReference type="OrthoDB" id="6951663at2"/>
<name>A0A5R8YN44_9ACTN</name>
<dbReference type="EMBL" id="VANP01000012">
    <property type="protein sequence ID" value="TLP54803.1"/>
    <property type="molecule type" value="Genomic_DNA"/>
</dbReference>
<dbReference type="InterPro" id="IPR027417">
    <property type="entry name" value="P-loop_NTPase"/>
</dbReference>
<organism evidence="4 5">
    <name type="scientific">Microbispora triticiradicis</name>
    <dbReference type="NCBI Taxonomy" id="2200763"/>
    <lineage>
        <taxon>Bacteria</taxon>
        <taxon>Bacillati</taxon>
        <taxon>Actinomycetota</taxon>
        <taxon>Actinomycetes</taxon>
        <taxon>Streptosporangiales</taxon>
        <taxon>Streptosporangiaceae</taxon>
        <taxon>Microbispora</taxon>
    </lineage>
</organism>
<accession>A0A5R8YN44</accession>
<evidence type="ECO:0000313" key="5">
    <source>
        <dbReference type="Proteomes" id="UP000309033"/>
    </source>
</evidence>
<evidence type="ECO:0000256" key="2">
    <source>
        <dbReference type="SAM" id="MobiDB-lite"/>
    </source>
</evidence>
<feature type="compositionally biased region" description="Low complexity" evidence="2">
    <location>
        <begin position="487"/>
        <end position="496"/>
    </location>
</feature>
<reference evidence="4" key="1">
    <citation type="submission" date="2019-05" db="EMBL/GenBank/DDBJ databases">
        <title>Isolation, diversity and antifungal activity of Actinobacteria from wheat.</title>
        <authorList>
            <person name="Yu B."/>
        </authorList>
    </citation>
    <scope>NUCLEOTIDE SEQUENCE [LARGE SCALE GENOMIC DNA]</scope>
    <source>
        <strain evidence="4">NEAU-HEGS1-5</strain>
    </source>
</reference>
<feature type="domain" description="Novel STAND NTPase 1" evidence="3">
    <location>
        <begin position="1433"/>
        <end position="1663"/>
    </location>
</feature>
<feature type="compositionally biased region" description="Low complexity" evidence="2">
    <location>
        <begin position="581"/>
        <end position="591"/>
    </location>
</feature>
<feature type="region of interest" description="Disordered" evidence="2">
    <location>
        <begin position="436"/>
        <end position="520"/>
    </location>
</feature>
<evidence type="ECO:0000259" key="3">
    <source>
        <dbReference type="Pfam" id="PF20703"/>
    </source>
</evidence>